<reference evidence="1" key="1">
    <citation type="submission" date="2023-04" db="EMBL/GenBank/DDBJ databases">
        <authorList>
            <consortium name="ELIXIR-Norway"/>
        </authorList>
    </citation>
    <scope>NUCLEOTIDE SEQUENCE [LARGE SCALE GENOMIC DNA]</scope>
</reference>
<proteinExistence type="predicted"/>
<accession>A0ABN8ZPV1</accession>
<name>A0ABN8ZPV1_RANTA</name>
<evidence type="ECO:0000313" key="1">
    <source>
        <dbReference type="EMBL" id="CAI9175011.1"/>
    </source>
</evidence>
<dbReference type="Proteomes" id="UP001176941">
    <property type="component" value="Chromosome 4"/>
</dbReference>
<evidence type="ECO:0000313" key="2">
    <source>
        <dbReference type="Proteomes" id="UP001176941"/>
    </source>
</evidence>
<protein>
    <submittedName>
        <fullName evidence="1">Uncharacterized protein</fullName>
    </submittedName>
</protein>
<gene>
    <name evidence="1" type="ORF">MRATA1EN1_LOCUS23973</name>
</gene>
<dbReference type="EMBL" id="OX459940">
    <property type="protein sequence ID" value="CAI9175011.1"/>
    <property type="molecule type" value="Genomic_DNA"/>
</dbReference>
<organism evidence="1 2">
    <name type="scientific">Rangifer tarandus platyrhynchus</name>
    <name type="common">Svalbard reindeer</name>
    <dbReference type="NCBI Taxonomy" id="3082113"/>
    <lineage>
        <taxon>Eukaryota</taxon>
        <taxon>Metazoa</taxon>
        <taxon>Chordata</taxon>
        <taxon>Craniata</taxon>
        <taxon>Vertebrata</taxon>
        <taxon>Euteleostomi</taxon>
        <taxon>Mammalia</taxon>
        <taxon>Eutheria</taxon>
        <taxon>Laurasiatheria</taxon>
        <taxon>Artiodactyla</taxon>
        <taxon>Ruminantia</taxon>
        <taxon>Pecora</taxon>
        <taxon>Cervidae</taxon>
        <taxon>Odocoileinae</taxon>
        <taxon>Rangifer</taxon>
    </lineage>
</organism>
<sequence length="76" mass="7814">MSAASSAFVLPQEARSRPFSCHLSLLRGKAGHRGTEPAEGTLGTIEGAGWGKLHVAPALAPGAPELGLEKRPCPGR</sequence>
<keyword evidence="2" id="KW-1185">Reference proteome</keyword>